<evidence type="ECO:0000313" key="2">
    <source>
        <dbReference type="EMBL" id="MEI5996105.1"/>
    </source>
</evidence>
<evidence type="ECO:0000313" key="3">
    <source>
        <dbReference type="Proteomes" id="UP001386437"/>
    </source>
</evidence>
<sequence length="120" mass="13119">MQGGQAHFASATKLAFARHASAGDNAALRVSLREKRLVWVSCFSSLRQRIAPGKRPRENAATQRTRRLLTMIFVIVKVIAAVVLLFVILALEVVVAIGLDLSLRRLRDRKRAGAAKASTA</sequence>
<comment type="caution">
    <text evidence="2">The sequence shown here is derived from an EMBL/GenBank/DDBJ whole genome shotgun (WGS) entry which is preliminary data.</text>
</comment>
<accession>A0ABU8IKQ7</accession>
<keyword evidence="1" id="KW-0812">Transmembrane</keyword>
<reference evidence="2 3" key="1">
    <citation type="journal article" date="2022" name="Arch. Microbiol.">
        <title>Paraburkholderia bengalensis sp. nov. isolated from roots of Oryza sativa, IR64.</title>
        <authorList>
            <person name="Nag P."/>
            <person name="Mondal N."/>
            <person name="Sarkar J."/>
            <person name="Das S."/>
        </authorList>
    </citation>
    <scope>NUCLEOTIDE SEQUENCE [LARGE SCALE GENOMIC DNA]</scope>
    <source>
        <strain evidence="2 3">IR64_4_BI</strain>
    </source>
</reference>
<keyword evidence="3" id="KW-1185">Reference proteome</keyword>
<keyword evidence="1" id="KW-0472">Membrane</keyword>
<evidence type="ECO:0000256" key="1">
    <source>
        <dbReference type="SAM" id="Phobius"/>
    </source>
</evidence>
<name>A0ABU8IKQ7_9BURK</name>
<protein>
    <submittedName>
        <fullName evidence="2">Uncharacterized protein</fullName>
    </submittedName>
</protein>
<dbReference type="RefSeq" id="WP_336596556.1">
    <property type="nucleotide sequence ID" value="NZ_JACFYJ010000002.1"/>
</dbReference>
<dbReference type="EMBL" id="JACFYJ010000002">
    <property type="protein sequence ID" value="MEI5996105.1"/>
    <property type="molecule type" value="Genomic_DNA"/>
</dbReference>
<keyword evidence="1" id="KW-1133">Transmembrane helix</keyword>
<organism evidence="2 3">
    <name type="scientific">Paraburkholderia bengalensis</name>
    <dbReference type="NCBI Taxonomy" id="2747562"/>
    <lineage>
        <taxon>Bacteria</taxon>
        <taxon>Pseudomonadati</taxon>
        <taxon>Pseudomonadota</taxon>
        <taxon>Betaproteobacteria</taxon>
        <taxon>Burkholderiales</taxon>
        <taxon>Burkholderiaceae</taxon>
        <taxon>Paraburkholderia</taxon>
    </lineage>
</organism>
<proteinExistence type="predicted"/>
<gene>
    <name evidence="2" type="ORF">H3V53_02440</name>
</gene>
<feature type="transmembrane region" description="Helical" evidence="1">
    <location>
        <begin position="68"/>
        <end position="101"/>
    </location>
</feature>
<dbReference type="Proteomes" id="UP001386437">
    <property type="component" value="Unassembled WGS sequence"/>
</dbReference>